<dbReference type="RefSeq" id="WP_129123266.1">
    <property type="nucleotide sequence ID" value="NZ_PEIB01000024.1"/>
</dbReference>
<comment type="caution">
    <text evidence="2">The sequence shown here is derived from an EMBL/GenBank/DDBJ whole genome shotgun (WGS) entry which is preliminary data.</text>
</comment>
<dbReference type="AlphaFoldDB" id="A0A4Q0YN62"/>
<dbReference type="EMBL" id="PEIB01000024">
    <property type="protein sequence ID" value="RXJ72246.1"/>
    <property type="molecule type" value="Genomic_DNA"/>
</dbReference>
<gene>
    <name evidence="2" type="ORF">CS022_17020</name>
</gene>
<sequence>MNVLSWENISKLEGQNVMVLDGAENEFDVMIESVEEHDRNGEIHEGLHIERYTIVLLGPNHAEFPQGNYIISHPSMGQQILYMIPREENRYSITIDTTA</sequence>
<organism evidence="2 3">
    <name type="scientific">Veronia nyctiphanis</name>
    <dbReference type="NCBI Taxonomy" id="1278244"/>
    <lineage>
        <taxon>Bacteria</taxon>
        <taxon>Pseudomonadati</taxon>
        <taxon>Pseudomonadota</taxon>
        <taxon>Gammaproteobacteria</taxon>
        <taxon>Vibrionales</taxon>
        <taxon>Vibrionaceae</taxon>
        <taxon>Veronia</taxon>
    </lineage>
</organism>
<dbReference type="Pfam" id="PF21880">
    <property type="entry name" value="DUF6916"/>
    <property type="match status" value="1"/>
</dbReference>
<evidence type="ECO:0000259" key="1">
    <source>
        <dbReference type="Pfam" id="PF21880"/>
    </source>
</evidence>
<reference evidence="2 3" key="1">
    <citation type="submission" date="2017-10" db="EMBL/GenBank/DDBJ databases">
        <title>Nyctiphanis sp. nov., isolated from the stomach of the euphausiid Nyctiphanes simplex (Hansen, 1911) in the Gulf of California.</title>
        <authorList>
            <person name="Gomez-Gil B."/>
            <person name="Aguilar-Mendez M."/>
            <person name="Lopez-Cortes A."/>
            <person name="Gomez-Gutierrez J."/>
            <person name="Roque A."/>
            <person name="Lang E."/>
            <person name="Gonzalez-Castillo A."/>
        </authorList>
    </citation>
    <scope>NUCLEOTIDE SEQUENCE [LARGE SCALE GENOMIC DNA]</scope>
    <source>
        <strain evidence="2 3">CAIM 600</strain>
    </source>
</reference>
<feature type="domain" description="DUF6916" evidence="1">
    <location>
        <begin position="4"/>
        <end position="89"/>
    </location>
</feature>
<protein>
    <recommendedName>
        <fullName evidence="1">DUF6916 domain-containing protein</fullName>
    </recommendedName>
</protein>
<evidence type="ECO:0000313" key="2">
    <source>
        <dbReference type="EMBL" id="RXJ72246.1"/>
    </source>
</evidence>
<accession>A0A4Q0YN62</accession>
<dbReference type="InterPro" id="IPR054209">
    <property type="entry name" value="DUF6916"/>
</dbReference>
<evidence type="ECO:0000313" key="3">
    <source>
        <dbReference type="Proteomes" id="UP000290287"/>
    </source>
</evidence>
<proteinExistence type="predicted"/>
<name>A0A4Q0YN62_9GAMM</name>
<dbReference type="OrthoDB" id="5816947at2"/>
<dbReference type="Proteomes" id="UP000290287">
    <property type="component" value="Unassembled WGS sequence"/>
</dbReference>
<keyword evidence="3" id="KW-1185">Reference proteome</keyword>